<name>A0AAU9RWW5_THLAR</name>
<sequence length="225" mass="24583">MDMASRCSGGNVTIGLLMVIATTEAAVTLIMDFKCTKVYMSSATDSGITGFVKKTTFMVLMPCNCISMLTSVSAVVSLICAKFRSDVRKALHLLQALLLVTYAFEYMLIAFSLGVYFMLIATFEAAVTFTMGFTCTKVYMSCAPDSGIVKKTIFMVFLLCNFVPVIISAVAVMTLVCAKLLSDFTAKDFLFEYAMKLLNFAFVSMLVAFIVGVCLVVMILLPCMF</sequence>
<keyword evidence="1" id="KW-0812">Transmembrane</keyword>
<feature type="transmembrane region" description="Helical" evidence="1">
    <location>
        <begin position="12"/>
        <end position="31"/>
    </location>
</feature>
<proteinExistence type="predicted"/>
<organism evidence="3 4">
    <name type="scientific">Thlaspi arvense</name>
    <name type="common">Field penny-cress</name>
    <dbReference type="NCBI Taxonomy" id="13288"/>
    <lineage>
        <taxon>Eukaryota</taxon>
        <taxon>Viridiplantae</taxon>
        <taxon>Streptophyta</taxon>
        <taxon>Embryophyta</taxon>
        <taxon>Tracheophyta</taxon>
        <taxon>Spermatophyta</taxon>
        <taxon>Magnoliopsida</taxon>
        <taxon>eudicotyledons</taxon>
        <taxon>Gunneridae</taxon>
        <taxon>Pentapetalae</taxon>
        <taxon>rosids</taxon>
        <taxon>malvids</taxon>
        <taxon>Brassicales</taxon>
        <taxon>Brassicaceae</taxon>
        <taxon>Thlaspideae</taxon>
        <taxon>Thlaspi</taxon>
    </lineage>
</organism>
<evidence type="ECO:0000259" key="2">
    <source>
        <dbReference type="Pfam" id="PF13962"/>
    </source>
</evidence>
<dbReference type="Proteomes" id="UP000836841">
    <property type="component" value="Chromosome 3"/>
</dbReference>
<dbReference type="AlphaFoldDB" id="A0AAU9RWW5"/>
<gene>
    <name evidence="3" type="ORF">TAV2_LOCUS9373</name>
</gene>
<dbReference type="InterPro" id="IPR026961">
    <property type="entry name" value="PGG_dom"/>
</dbReference>
<feature type="domain" description="PGG" evidence="2">
    <location>
        <begin position="116"/>
        <end position="216"/>
    </location>
</feature>
<keyword evidence="4" id="KW-1185">Reference proteome</keyword>
<evidence type="ECO:0000256" key="1">
    <source>
        <dbReference type="SAM" id="Phobius"/>
    </source>
</evidence>
<dbReference type="Pfam" id="PF13962">
    <property type="entry name" value="PGG"/>
    <property type="match status" value="1"/>
</dbReference>
<dbReference type="EMBL" id="OU466859">
    <property type="protein sequence ID" value="CAH2053043.1"/>
    <property type="molecule type" value="Genomic_DNA"/>
</dbReference>
<protein>
    <recommendedName>
        <fullName evidence="2">PGG domain-containing protein</fullName>
    </recommendedName>
</protein>
<accession>A0AAU9RWW5</accession>
<feature type="transmembrane region" description="Helical" evidence="1">
    <location>
        <begin position="152"/>
        <end position="181"/>
    </location>
</feature>
<feature type="transmembrane region" description="Helical" evidence="1">
    <location>
        <begin position="57"/>
        <end position="79"/>
    </location>
</feature>
<reference evidence="3 4" key="1">
    <citation type="submission" date="2022-03" db="EMBL/GenBank/DDBJ databases">
        <authorList>
            <person name="Nunn A."/>
            <person name="Chopra R."/>
            <person name="Nunn A."/>
            <person name="Contreras Garrido A."/>
        </authorList>
    </citation>
    <scope>NUCLEOTIDE SEQUENCE [LARGE SCALE GENOMIC DNA]</scope>
</reference>
<keyword evidence="1" id="KW-0472">Membrane</keyword>
<feature type="transmembrane region" description="Helical" evidence="1">
    <location>
        <begin position="201"/>
        <end position="221"/>
    </location>
</feature>
<evidence type="ECO:0000313" key="4">
    <source>
        <dbReference type="Proteomes" id="UP000836841"/>
    </source>
</evidence>
<keyword evidence="1" id="KW-1133">Transmembrane helix</keyword>
<evidence type="ECO:0000313" key="3">
    <source>
        <dbReference type="EMBL" id="CAH2053043.1"/>
    </source>
</evidence>